<dbReference type="EC" id="1.1.1.100" evidence="3"/>
<dbReference type="PANTHER" id="PTHR43157">
    <property type="entry name" value="PHOSPHATIDYLINOSITOL-GLYCAN BIOSYNTHESIS CLASS F PROTEIN-RELATED"/>
    <property type="match status" value="1"/>
</dbReference>
<dbReference type="EMBL" id="UGPG01000001">
    <property type="protein sequence ID" value="STY44183.1"/>
    <property type="molecule type" value="Genomic_DNA"/>
</dbReference>
<dbReference type="OrthoDB" id="9809821at2"/>
<organism evidence="3 4">
    <name type="scientific">Listeria grayi</name>
    <name type="common">Listeria murrayi</name>
    <dbReference type="NCBI Taxonomy" id="1641"/>
    <lineage>
        <taxon>Bacteria</taxon>
        <taxon>Bacillati</taxon>
        <taxon>Bacillota</taxon>
        <taxon>Bacilli</taxon>
        <taxon>Bacillales</taxon>
        <taxon>Listeriaceae</taxon>
        <taxon>Listeria</taxon>
    </lineage>
</organism>
<dbReference type="Pfam" id="PF00106">
    <property type="entry name" value="adh_short"/>
    <property type="match status" value="1"/>
</dbReference>
<dbReference type="CDD" id="cd05327">
    <property type="entry name" value="retinol-DH_like_SDR_c_like"/>
    <property type="match status" value="1"/>
</dbReference>
<dbReference type="PRINTS" id="PR00081">
    <property type="entry name" value="GDHRDH"/>
</dbReference>
<dbReference type="AlphaFoldDB" id="A0A378MF84"/>
<name>A0A378MF84_LISGR</name>
<evidence type="ECO:0000313" key="4">
    <source>
        <dbReference type="Proteomes" id="UP000254879"/>
    </source>
</evidence>
<evidence type="ECO:0000313" key="3">
    <source>
        <dbReference type="EMBL" id="STY44183.1"/>
    </source>
</evidence>
<sequence length="281" mass="31045">MKTALITGANTGMGYATTVALAKQNMRVVMLCRSRERGEEARKKAVSESGSQTIALHIVDLSSFKSIREAAEQLKVLYPVIDIMINNAGVVTTKKEYTKDGFEKMMGVNYLGHFLLTNLLLPNMEAADAGRIVVVSSGAYKFSPLYLDDFNSDQRFSIWKNYGRSKLANLLFARELARRLSRTNVTVNALHPGAVATSLGVNRDTGFGKSITALLKPFFRSAEKGAETAVYLATSEEVKDITGEYFYNKKIKATKGEANNLELAEQLWQKSEVYTELATKA</sequence>
<accession>A0A378MF84</accession>
<dbReference type="GO" id="GO:0004316">
    <property type="term" value="F:3-oxoacyl-[acyl-carrier-protein] reductase (NADPH) activity"/>
    <property type="evidence" value="ECO:0007669"/>
    <property type="project" value="UniProtKB-EC"/>
</dbReference>
<reference evidence="3 4" key="1">
    <citation type="submission" date="2018-06" db="EMBL/GenBank/DDBJ databases">
        <authorList>
            <consortium name="Pathogen Informatics"/>
            <person name="Doyle S."/>
        </authorList>
    </citation>
    <scope>NUCLEOTIDE SEQUENCE [LARGE SCALE GENOMIC DNA]</scope>
    <source>
        <strain evidence="4">NCTC 10815</strain>
    </source>
</reference>
<keyword evidence="1 3" id="KW-0560">Oxidoreductase</keyword>
<dbReference type="InterPro" id="IPR002347">
    <property type="entry name" value="SDR_fam"/>
</dbReference>
<comment type="similarity">
    <text evidence="2">Belongs to the short-chain dehydrogenases/reductases (SDR) family.</text>
</comment>
<evidence type="ECO:0000256" key="1">
    <source>
        <dbReference type="ARBA" id="ARBA00023002"/>
    </source>
</evidence>
<proteinExistence type="inferred from homology"/>
<protein>
    <submittedName>
        <fullName evidence="3">3-oxoacyl-[acyl-carrier-protein] reductase FabG</fullName>
        <ecNumber evidence="3">1.1.1.100</ecNumber>
    </submittedName>
</protein>
<gene>
    <name evidence="3" type="primary">fabG_7</name>
    <name evidence="3" type="ORF">NCTC10815_01503</name>
</gene>
<dbReference type="Proteomes" id="UP000254879">
    <property type="component" value="Unassembled WGS sequence"/>
</dbReference>
<dbReference type="RefSeq" id="WP_003754311.1">
    <property type="nucleotide sequence ID" value="NZ_CABKNG010000001.1"/>
</dbReference>
<dbReference type="Gene3D" id="3.40.50.720">
    <property type="entry name" value="NAD(P)-binding Rossmann-like Domain"/>
    <property type="match status" value="1"/>
</dbReference>
<dbReference type="PRINTS" id="PR00080">
    <property type="entry name" value="SDRFAMILY"/>
</dbReference>
<dbReference type="PANTHER" id="PTHR43157:SF31">
    <property type="entry name" value="PHOSPHATIDYLINOSITOL-GLYCAN BIOSYNTHESIS CLASS F PROTEIN"/>
    <property type="match status" value="1"/>
</dbReference>
<evidence type="ECO:0000256" key="2">
    <source>
        <dbReference type="RuleBase" id="RU000363"/>
    </source>
</evidence>
<dbReference type="SUPFAM" id="SSF51735">
    <property type="entry name" value="NAD(P)-binding Rossmann-fold domains"/>
    <property type="match status" value="1"/>
</dbReference>
<dbReference type="InterPro" id="IPR036291">
    <property type="entry name" value="NAD(P)-bd_dom_sf"/>
</dbReference>